<feature type="transmembrane region" description="Helical" evidence="6">
    <location>
        <begin position="107"/>
        <end position="127"/>
    </location>
</feature>
<dbReference type="EnsemblMetazoa" id="PPA47218.1">
    <property type="protein sequence ID" value="PPA47218.1"/>
    <property type="gene ID" value="WBGene00305097"/>
</dbReference>
<dbReference type="SMART" id="SM01160">
    <property type="entry name" value="DUF1751"/>
    <property type="match status" value="1"/>
</dbReference>
<feature type="transmembrane region" description="Helical" evidence="6">
    <location>
        <begin position="175"/>
        <end position="197"/>
    </location>
</feature>
<dbReference type="Proteomes" id="UP000005239">
    <property type="component" value="Unassembled WGS sequence"/>
</dbReference>
<accession>A0A8R1ZA98</accession>
<evidence type="ECO:0000256" key="2">
    <source>
        <dbReference type="ARBA" id="ARBA00022692"/>
    </source>
</evidence>
<feature type="compositionally biased region" description="Low complexity" evidence="5">
    <location>
        <begin position="274"/>
        <end position="285"/>
    </location>
</feature>
<dbReference type="InterPro" id="IPR013861">
    <property type="entry name" value="TMEM115/Pdh1/Rbl19"/>
</dbReference>
<evidence type="ECO:0000256" key="1">
    <source>
        <dbReference type="ARBA" id="ARBA00004141"/>
    </source>
</evidence>
<reference evidence="7" key="2">
    <citation type="submission" date="2022-06" db="UniProtKB">
        <authorList>
            <consortium name="EnsemblMetazoa"/>
        </authorList>
    </citation>
    <scope>IDENTIFICATION</scope>
    <source>
        <strain evidence="7">PS312</strain>
    </source>
</reference>
<evidence type="ECO:0000313" key="7">
    <source>
        <dbReference type="EnsemblMetazoa" id="PPA47218.1"/>
    </source>
</evidence>
<feature type="transmembrane region" description="Helical" evidence="6">
    <location>
        <begin position="72"/>
        <end position="95"/>
    </location>
</feature>
<dbReference type="OrthoDB" id="73612at2759"/>
<keyword evidence="2 6" id="KW-0812">Transmembrane</keyword>
<dbReference type="AlphaFoldDB" id="A0A8R1ZA98"/>
<protein>
    <recommendedName>
        <fullName evidence="9">Transmembrane protein</fullName>
    </recommendedName>
</protein>
<proteinExistence type="predicted"/>
<organism evidence="7 8">
    <name type="scientific">Pristionchus pacificus</name>
    <name type="common">Parasitic nematode worm</name>
    <dbReference type="NCBI Taxonomy" id="54126"/>
    <lineage>
        <taxon>Eukaryota</taxon>
        <taxon>Metazoa</taxon>
        <taxon>Ecdysozoa</taxon>
        <taxon>Nematoda</taxon>
        <taxon>Chromadorea</taxon>
        <taxon>Rhabditida</taxon>
        <taxon>Rhabditina</taxon>
        <taxon>Diplogasteromorpha</taxon>
        <taxon>Diplogasteroidea</taxon>
        <taxon>Neodiplogasteridae</taxon>
        <taxon>Pristionchus</taxon>
    </lineage>
</organism>
<dbReference type="GO" id="GO:0016020">
    <property type="term" value="C:membrane"/>
    <property type="evidence" value="ECO:0007669"/>
    <property type="project" value="UniProtKB-SubCell"/>
</dbReference>
<dbReference type="GO" id="GO:0006890">
    <property type="term" value="P:retrograde vesicle-mediated transport, Golgi to endoplasmic reticulum"/>
    <property type="evidence" value="ECO:0000318"/>
    <property type="project" value="GO_Central"/>
</dbReference>
<feature type="region of interest" description="Disordered" evidence="5">
    <location>
        <begin position="273"/>
        <end position="363"/>
    </location>
</feature>
<feature type="transmembrane region" description="Helical" evidence="6">
    <location>
        <begin position="30"/>
        <end position="52"/>
    </location>
</feature>
<evidence type="ECO:0000256" key="4">
    <source>
        <dbReference type="ARBA" id="ARBA00023136"/>
    </source>
</evidence>
<dbReference type="PANTHER" id="PTHR13377:SF3">
    <property type="entry name" value="TRANSMEMBRANE PROTEIN 115"/>
    <property type="match status" value="1"/>
</dbReference>
<keyword evidence="3 6" id="KW-1133">Transmembrane helix</keyword>
<keyword evidence="4 6" id="KW-0472">Membrane</keyword>
<sequence>MKAVLDRIVKIVEEEKGGLMNGGKTLPFKILIGVSILGHILSLISPSFFQLVTLSPSSLFGIQLWRLLTSPFVGHNILVLSITILSLHFGVRLLIQEYSTIHLLKTFIITQISCSILLCILSYFLFALFASSYLLYEVSLCGMAPVIASVMVMVKQFLPDSIVFDTGMGRIKYTHLPLNACLISFIASLFGLIRFVVPLEILLGTQLSWTYLRFLSPHETEAVIGDPSEHFAWASLFPSAFRPFCTLISKGTFRTLVKCGVCKRRQIRHVDVTSLLSNGGPSSPGMRTMPPPMDGERKDAERRRQKALAELNKRLKQQNEKKIDWDEDDDEDDKPEKVVSESVSPSTSSSLPLLSSSSDPPIA</sequence>
<evidence type="ECO:0000313" key="8">
    <source>
        <dbReference type="Proteomes" id="UP000005239"/>
    </source>
</evidence>
<evidence type="ECO:0000256" key="6">
    <source>
        <dbReference type="SAM" id="Phobius"/>
    </source>
</evidence>
<evidence type="ECO:0000256" key="3">
    <source>
        <dbReference type="ARBA" id="ARBA00022989"/>
    </source>
</evidence>
<comment type="subcellular location">
    <subcellularLocation>
        <location evidence="1">Membrane</location>
        <topology evidence="1">Multi-pass membrane protein</topology>
    </subcellularLocation>
</comment>
<keyword evidence="8" id="KW-1185">Reference proteome</keyword>
<dbReference type="InterPro" id="IPR035952">
    <property type="entry name" value="Rhomboid-like_sf"/>
</dbReference>
<feature type="compositionally biased region" description="Basic and acidic residues" evidence="5">
    <location>
        <begin position="311"/>
        <end position="324"/>
    </location>
</feature>
<dbReference type="PANTHER" id="PTHR13377">
    <property type="entry name" value="PLACENTAL PROTEIN 6"/>
    <property type="match status" value="1"/>
</dbReference>
<dbReference type="SUPFAM" id="SSF144091">
    <property type="entry name" value="Rhomboid-like"/>
    <property type="match status" value="1"/>
</dbReference>
<feature type="transmembrane region" description="Helical" evidence="6">
    <location>
        <begin position="133"/>
        <end position="154"/>
    </location>
</feature>
<reference evidence="8" key="1">
    <citation type="journal article" date="2008" name="Nat. Genet.">
        <title>The Pristionchus pacificus genome provides a unique perspective on nematode lifestyle and parasitism.</title>
        <authorList>
            <person name="Dieterich C."/>
            <person name="Clifton S.W."/>
            <person name="Schuster L.N."/>
            <person name="Chinwalla A."/>
            <person name="Delehaunty K."/>
            <person name="Dinkelacker I."/>
            <person name="Fulton L."/>
            <person name="Fulton R."/>
            <person name="Godfrey J."/>
            <person name="Minx P."/>
            <person name="Mitreva M."/>
            <person name="Roeseler W."/>
            <person name="Tian H."/>
            <person name="Witte H."/>
            <person name="Yang S.P."/>
            <person name="Wilson R.K."/>
            <person name="Sommer R.J."/>
        </authorList>
    </citation>
    <scope>NUCLEOTIDE SEQUENCE [LARGE SCALE GENOMIC DNA]</scope>
    <source>
        <strain evidence="8">PS312</strain>
    </source>
</reference>
<feature type="compositionally biased region" description="Low complexity" evidence="5">
    <location>
        <begin position="340"/>
        <end position="363"/>
    </location>
</feature>
<evidence type="ECO:0000256" key="5">
    <source>
        <dbReference type="SAM" id="MobiDB-lite"/>
    </source>
</evidence>
<name>A0A8R1ZA98_PRIPA</name>
<evidence type="ECO:0008006" key="9">
    <source>
        <dbReference type="Google" id="ProtNLM"/>
    </source>
</evidence>
<dbReference type="GO" id="GO:0005794">
    <property type="term" value="C:Golgi apparatus"/>
    <property type="evidence" value="ECO:0000318"/>
    <property type="project" value="GO_Central"/>
</dbReference>
<dbReference type="Pfam" id="PF08551">
    <property type="entry name" value="DUF1751"/>
    <property type="match status" value="1"/>
</dbReference>
<gene>
    <name evidence="7" type="primary">WBGene00305097</name>
</gene>